<evidence type="ECO:0000256" key="1">
    <source>
        <dbReference type="SAM" id="MobiDB-lite"/>
    </source>
</evidence>
<evidence type="ECO:0000313" key="3">
    <source>
        <dbReference type="Proteomes" id="UP000479691"/>
    </source>
</evidence>
<evidence type="ECO:0000313" key="2">
    <source>
        <dbReference type="EMBL" id="KAF3183262.1"/>
    </source>
</evidence>
<sequence>MPVPTGRGVGSITFENSRPTFGNGGLTGVNNGFPSKPPSRFFHTKDTEIKALDMFSTTEPEGGTSLGVTKEILHKVLEAFETYLYEGNQRAMGPYTFTAGGAFRVLNNLSATTTDINIWSISNLDSQTAGNAGKIFSQTAMGRSYNLNFDFFISALSSDMNPEILPMWQIEKKWLTLYALPIEWQIQTKMVRMSMWYKAGLTYDEKYLKDLQHVLSLMWKMSDMGKDKMDISGVEGWLLEYQVPGNKFGYTRGLLEAINAQFAK</sequence>
<dbReference type="EMBL" id="JAABOE010000027">
    <property type="protein sequence ID" value="KAF3183262.1"/>
    <property type="molecule type" value="Genomic_DNA"/>
</dbReference>
<protein>
    <submittedName>
        <fullName evidence="2">Uncharacterized protein</fullName>
    </submittedName>
</protein>
<comment type="caution">
    <text evidence="2">The sequence shown here is derived from an EMBL/GenBank/DDBJ whole genome shotgun (WGS) entry which is preliminary data.</text>
</comment>
<name>A0A7C8U7D6_ORBOL</name>
<feature type="region of interest" description="Disordered" evidence="1">
    <location>
        <begin position="1"/>
        <end position="25"/>
    </location>
</feature>
<dbReference type="AlphaFoldDB" id="A0A7C8U7D6"/>
<organism evidence="2 3">
    <name type="scientific">Orbilia oligospora</name>
    <name type="common">Nematode-trapping fungus</name>
    <name type="synonym">Arthrobotrys oligospora</name>
    <dbReference type="NCBI Taxonomy" id="2813651"/>
    <lineage>
        <taxon>Eukaryota</taxon>
        <taxon>Fungi</taxon>
        <taxon>Dikarya</taxon>
        <taxon>Ascomycota</taxon>
        <taxon>Pezizomycotina</taxon>
        <taxon>Orbiliomycetes</taxon>
        <taxon>Orbiliales</taxon>
        <taxon>Orbiliaceae</taxon>
        <taxon>Orbilia</taxon>
    </lineage>
</organism>
<proteinExistence type="predicted"/>
<dbReference type="Proteomes" id="UP000479691">
    <property type="component" value="Unassembled WGS sequence"/>
</dbReference>
<reference evidence="2 3" key="1">
    <citation type="submission" date="2019-06" db="EMBL/GenBank/DDBJ databases">
        <authorList>
            <person name="Palmer J.M."/>
        </authorList>
    </citation>
    <scope>NUCLEOTIDE SEQUENCE [LARGE SCALE GENOMIC DNA]</scope>
    <source>
        <strain evidence="2 3">TWF788</strain>
    </source>
</reference>
<accession>A0A7C8U7D6</accession>
<gene>
    <name evidence="2" type="ORF">TWF788_005650</name>
</gene>